<organism evidence="2 3">
    <name type="scientific">Halocalculus aciditolerans</name>
    <dbReference type="NCBI Taxonomy" id="1383812"/>
    <lineage>
        <taxon>Archaea</taxon>
        <taxon>Methanobacteriati</taxon>
        <taxon>Methanobacteriota</taxon>
        <taxon>Stenosarchaea group</taxon>
        <taxon>Halobacteria</taxon>
        <taxon>Halobacteriales</taxon>
        <taxon>Halobacteriaceae</taxon>
        <taxon>Halocalculus</taxon>
    </lineage>
</organism>
<keyword evidence="3" id="KW-1185">Reference proteome</keyword>
<feature type="transmembrane region" description="Helical" evidence="1">
    <location>
        <begin position="20"/>
        <end position="37"/>
    </location>
</feature>
<proteinExistence type="predicted"/>
<gene>
    <name evidence="2" type="ORF">GCM10009039_19560</name>
</gene>
<keyword evidence="1" id="KW-0472">Membrane</keyword>
<dbReference type="AlphaFoldDB" id="A0A830FKK1"/>
<evidence type="ECO:0000256" key="1">
    <source>
        <dbReference type="SAM" id="Phobius"/>
    </source>
</evidence>
<accession>A0A830FKK1</accession>
<keyword evidence="1" id="KW-1133">Transmembrane helix</keyword>
<evidence type="ECO:0000313" key="2">
    <source>
        <dbReference type="EMBL" id="GGL61442.1"/>
    </source>
</evidence>
<dbReference type="EMBL" id="BMPG01000002">
    <property type="protein sequence ID" value="GGL61442.1"/>
    <property type="molecule type" value="Genomic_DNA"/>
</dbReference>
<dbReference type="Proteomes" id="UP000607197">
    <property type="component" value="Unassembled WGS sequence"/>
</dbReference>
<comment type="caution">
    <text evidence="2">The sequence shown here is derived from an EMBL/GenBank/DDBJ whole genome shotgun (WGS) entry which is preliminary data.</text>
</comment>
<sequence>MALVLLYVFVTNATVTEPLVYVYPWVWVNASALAVWAASPTPVSDRHRYAAVGVGVAYFAVMAYFGGLVGTGGERALGASLHWLPPGYGPALTYAGELVRVVVEPYKLVGYATLAYLVYVTATDTSASMLSGVVGLFSCVSCTWPLLATVFTGLFGSASAAATVASSRALGVSTLVFCLSVALLVWRPTPSFARA</sequence>
<evidence type="ECO:0000313" key="3">
    <source>
        <dbReference type="Proteomes" id="UP000607197"/>
    </source>
</evidence>
<feature type="transmembrane region" description="Helical" evidence="1">
    <location>
        <begin position="169"/>
        <end position="186"/>
    </location>
</feature>
<reference evidence="2" key="1">
    <citation type="journal article" date="2014" name="Int. J. Syst. Evol. Microbiol.">
        <title>Complete genome sequence of Corynebacterium casei LMG S-19264T (=DSM 44701T), isolated from a smear-ripened cheese.</title>
        <authorList>
            <consortium name="US DOE Joint Genome Institute (JGI-PGF)"/>
            <person name="Walter F."/>
            <person name="Albersmeier A."/>
            <person name="Kalinowski J."/>
            <person name="Ruckert C."/>
        </authorList>
    </citation>
    <scope>NUCLEOTIDE SEQUENCE</scope>
    <source>
        <strain evidence="2">JCM 19596</strain>
    </source>
</reference>
<feature type="transmembrane region" description="Helical" evidence="1">
    <location>
        <begin position="49"/>
        <end position="69"/>
    </location>
</feature>
<keyword evidence="1" id="KW-0812">Transmembrane</keyword>
<dbReference type="InterPro" id="IPR055968">
    <property type="entry name" value="DUF7546"/>
</dbReference>
<dbReference type="Pfam" id="PF24412">
    <property type="entry name" value="DUF7546"/>
    <property type="match status" value="1"/>
</dbReference>
<name>A0A830FKK1_9EURY</name>
<protein>
    <submittedName>
        <fullName evidence="2">Uncharacterized protein</fullName>
    </submittedName>
</protein>
<reference evidence="2" key="2">
    <citation type="submission" date="2020-09" db="EMBL/GenBank/DDBJ databases">
        <authorList>
            <person name="Sun Q."/>
            <person name="Ohkuma M."/>
        </authorList>
    </citation>
    <scope>NUCLEOTIDE SEQUENCE</scope>
    <source>
        <strain evidence="2">JCM 19596</strain>
    </source>
</reference>